<protein>
    <submittedName>
        <fullName evidence="1">Uncharacterized protein</fullName>
    </submittedName>
</protein>
<dbReference type="EMBL" id="JBKBDD010000013">
    <property type="protein sequence ID" value="MFN6547008.1"/>
    <property type="molecule type" value="Genomic_DNA"/>
</dbReference>
<evidence type="ECO:0000313" key="2">
    <source>
        <dbReference type="Proteomes" id="UP001635816"/>
    </source>
</evidence>
<name>A0ABW9LG79_9MYCO</name>
<accession>A0ABW9LG79</accession>
<keyword evidence="2" id="KW-1185">Reference proteome</keyword>
<proteinExistence type="predicted"/>
<reference evidence="1 2" key="1">
    <citation type="submission" date="2024-12" db="EMBL/GenBank/DDBJ databases">
        <title>The coexistence of Mycolicibacterium septicum and Mycolicibacterium nivoides in clinical samples.</title>
        <authorList>
            <person name="Wang C."/>
            <person name="Feng Y."/>
            <person name="Zong Z."/>
        </authorList>
    </citation>
    <scope>NUCLEOTIDE SEQUENCE [LARGE SCALE GENOMIC DNA]</scope>
    <source>
        <strain evidence="1 2">120309</strain>
    </source>
</reference>
<dbReference type="RefSeq" id="WP_409544921.1">
    <property type="nucleotide sequence ID" value="NZ_JBKBDD010000013.1"/>
</dbReference>
<gene>
    <name evidence="1" type="ORF">ACK4CT_27810</name>
</gene>
<evidence type="ECO:0000313" key="1">
    <source>
        <dbReference type="EMBL" id="MFN6547008.1"/>
    </source>
</evidence>
<organism evidence="1 2">
    <name type="scientific">Mycolicibacterium nivoides</name>
    <dbReference type="NCBI Taxonomy" id="2487344"/>
    <lineage>
        <taxon>Bacteria</taxon>
        <taxon>Bacillati</taxon>
        <taxon>Actinomycetota</taxon>
        <taxon>Actinomycetes</taxon>
        <taxon>Mycobacteriales</taxon>
        <taxon>Mycobacteriaceae</taxon>
        <taxon>Mycolicibacterium</taxon>
    </lineage>
</organism>
<sequence length="258" mass="27620">MPQLTNGPKFCQDVGAMIGRFAVGLSIVGLLRDCGILGGDLRSTDDRFARPAIRGIAPPGGTRLTSIRKRPTTSPRKSMHLRTDSSGVLRRGASWRNRLLILNILLFLTLAVSACNPGSPQATDIAPTGDTTLYQIRHDLEPLTKRFPAIGNPTAAAWISGTVGAQSDSRVTVPGPSVYWIEAIIKLEPTTADTLRLKYAPKATGEGPSLNQSLQPDVPAGTFLTSPAMDTALSNNDWRSTAYLHSGSNTLVMRSVDD</sequence>
<dbReference type="Proteomes" id="UP001635816">
    <property type="component" value="Unassembled WGS sequence"/>
</dbReference>
<comment type="caution">
    <text evidence="1">The sequence shown here is derived from an EMBL/GenBank/DDBJ whole genome shotgun (WGS) entry which is preliminary data.</text>
</comment>